<reference evidence="1 2" key="1">
    <citation type="submission" date="2016-10" db="EMBL/GenBank/DDBJ databases">
        <authorList>
            <person name="de Groot N.N."/>
        </authorList>
    </citation>
    <scope>NUCLEOTIDE SEQUENCE [LARGE SCALE GENOMIC DNA]</scope>
    <source>
        <strain evidence="1 2">DSM 25232</strain>
    </source>
</reference>
<evidence type="ECO:0000313" key="2">
    <source>
        <dbReference type="Proteomes" id="UP000198521"/>
    </source>
</evidence>
<evidence type="ECO:0000313" key="1">
    <source>
        <dbReference type="EMBL" id="SEK37809.1"/>
    </source>
</evidence>
<dbReference type="OrthoDB" id="653560at2"/>
<protein>
    <submittedName>
        <fullName evidence="1">Uncharacterized protein</fullName>
    </submittedName>
</protein>
<organism evidence="1 2">
    <name type="scientific">Aquimarina amphilecti</name>
    <dbReference type="NCBI Taxonomy" id="1038014"/>
    <lineage>
        <taxon>Bacteria</taxon>
        <taxon>Pseudomonadati</taxon>
        <taxon>Bacteroidota</taxon>
        <taxon>Flavobacteriia</taxon>
        <taxon>Flavobacteriales</taxon>
        <taxon>Flavobacteriaceae</taxon>
        <taxon>Aquimarina</taxon>
    </lineage>
</organism>
<sequence length="633" mass="71819">MGRATFDNFQDKFLTIEFPTVVEPFPWDVTREGEDITFTLGAGEDEKSEVHKTTDVRKFLFENFNWNGIVHFMHLLSDKNDNFTYTRPTDLKGIPADDDILIIPDEATEAIIYEQAKYAIETTYADAPADNIDNILNDVDGKAKTDFSSDILETTYEDLLKEEDNTAMEYDGQSFAMVNLQTASETELYDFLKNVMLARNGLWLEEDGLMNLVSIRREMVTSTTEDVGFNDSMILAWKDGGVKKIKQYIATTEPWKINKKNGKMLPQTTNMFLGLHKFVSSKVIIPAFRSKNVYRKKPQSDDNKLESNDKGLDIHFKLISNRKPVGIPTAVDSYGVAYNRNNVDTYYGDDREAYLTVVKIYKILSDWGAGNTPKSISCYKNLENYTKDFTLSGVLGSTDTDKKIQIKDGENVEKNIKLSSYQAYVGAKYASNKNDAVKLLMYHHEQSNDGTLESSYDDTAIADVLKELKKEEVFESIVKLQFHEEKNFDNVDGQPGGGTITKLNRTTVQKTNDTNTYNEKVNKATTDLNEITNAFAVWDTNTVLPEDLKNRFQNTVKMVANDLDSKAVTTIDNFGGKEIDDNVSGWSTGCQVIPGVQEFFHFMYDITKYIDSTNQERWYYTIIESSSLGITLN</sequence>
<proteinExistence type="predicted"/>
<dbReference type="STRING" id="1038014.SAMN04487910_0383"/>
<dbReference type="EMBL" id="FOAB01000001">
    <property type="protein sequence ID" value="SEK37809.1"/>
    <property type="molecule type" value="Genomic_DNA"/>
</dbReference>
<accession>A0A1H7GI98</accession>
<gene>
    <name evidence="1" type="ORF">SAMN04487910_0383</name>
</gene>
<keyword evidence="2" id="KW-1185">Reference proteome</keyword>
<dbReference type="RefSeq" id="WP_091404765.1">
    <property type="nucleotide sequence ID" value="NZ_FOAB01000001.1"/>
</dbReference>
<dbReference type="AlphaFoldDB" id="A0A1H7GI98"/>
<dbReference type="Proteomes" id="UP000198521">
    <property type="component" value="Unassembled WGS sequence"/>
</dbReference>
<name>A0A1H7GI98_AQUAM</name>